<dbReference type="Pfam" id="PF03557">
    <property type="entry name" value="Bunya_G1"/>
    <property type="match status" value="1"/>
</dbReference>
<keyword evidence="15" id="KW-1160">Virus entry into host cell</keyword>
<evidence type="ECO:0000313" key="18">
    <source>
        <dbReference type="EMBL" id="AJG39295.1"/>
    </source>
</evidence>
<evidence type="ECO:0000256" key="14">
    <source>
        <dbReference type="ARBA" id="ARBA00023184"/>
    </source>
</evidence>
<keyword evidence="6" id="KW-0812">Transmembrane</keyword>
<dbReference type="GO" id="GO:0044003">
    <property type="term" value="P:symbiont-mediated perturbation of host process"/>
    <property type="evidence" value="ECO:0007669"/>
    <property type="project" value="InterPro"/>
</dbReference>
<evidence type="ECO:0000256" key="15">
    <source>
        <dbReference type="ARBA" id="ARBA00023296"/>
    </source>
</evidence>
<evidence type="ECO:0000256" key="10">
    <source>
        <dbReference type="ARBA" id="ARBA00022870"/>
    </source>
</evidence>
<keyword evidence="10" id="KW-1043">Host membrane</keyword>
<evidence type="ECO:0000256" key="16">
    <source>
        <dbReference type="ARBA" id="ARBA00031199"/>
    </source>
</evidence>
<evidence type="ECO:0000256" key="2">
    <source>
        <dbReference type="ARBA" id="ARBA00004217"/>
    </source>
</evidence>
<dbReference type="GO" id="GO:0019062">
    <property type="term" value="P:virion attachment to host cell"/>
    <property type="evidence" value="ECO:0007669"/>
    <property type="project" value="UniProtKB-KW"/>
</dbReference>
<dbReference type="GO" id="GO:0044167">
    <property type="term" value="C:host cell endoplasmic reticulum membrane"/>
    <property type="evidence" value="ECO:0007669"/>
    <property type="project" value="UniProtKB-SubCell"/>
</dbReference>
<evidence type="ECO:0000256" key="4">
    <source>
        <dbReference type="ARBA" id="ARBA00015294"/>
    </source>
</evidence>
<evidence type="ECO:0000256" key="7">
    <source>
        <dbReference type="ARBA" id="ARBA00022804"/>
    </source>
</evidence>
<evidence type="ECO:0000256" key="3">
    <source>
        <dbReference type="ARBA" id="ARBA00004625"/>
    </source>
</evidence>
<protein>
    <recommendedName>
        <fullName evidence="4">Envelopment polyprotein</fullName>
    </recommendedName>
    <alternativeName>
        <fullName evidence="16">M polyprotein</fullName>
    </alternativeName>
</protein>
<name>A0A0B5KKP5_9VIRU</name>
<keyword evidence="12" id="KW-0472">Membrane</keyword>
<dbReference type="GO" id="GO:0046718">
    <property type="term" value="P:symbiont entry into host cell"/>
    <property type="evidence" value="ECO:0007669"/>
    <property type="project" value="UniProtKB-KW"/>
</dbReference>
<keyword evidence="8" id="KW-1040">Host Golgi apparatus</keyword>
<evidence type="ECO:0000256" key="6">
    <source>
        <dbReference type="ARBA" id="ARBA00022692"/>
    </source>
</evidence>
<sequence length="630" mass="71802">MQTPHMCTQFGKNTHACKCLKSFWTECNIASLTIDEVNPELDGKYFLDLFDELFPGSTAAYLYKLIRLNNSTGFEQLFSSLEETFSKNNMLKVIFKIFIKMKDELNKLKEINKSLYALTEVKDSSYTIQGGFLRGNTINKCLISDYNDVSCITKNGLPIMMKLGVCGNNNKDLYGEDGMLTINSVDNKFVCNADRHCISNFPQLFNQQVEEINKLKCKLTHVDNTHTTMNRGLEICYPSHIGHATLVNDNYIRIMKCNNLIYPNAVLYHKPGLDMGTYCFSEDCKKTEYPLNLKTIKSHNWTSKFIITHNLKNKIHEDIHSYKVSMQERIIHELEINSFKPTMNMPHIKPIYKYLTLKGTETENGIEDSYVEFNILALSGQSAGFTIYTKDNIKLFDIIAYINIAKISKTYNYIYSTGPTIGINIKHDELCTGSCPTNIPHDHGFITFSKERTSHWGCEEYGCLAIDEGCLYGSCQDIIKTEYDMFQAEAHQEVTINLCITLAEKHECINIDPLSAIITNVFECQINSLVKPQLPDLVAIKDHKIYTGLINQLGTYSKGCGSVQKIGDNSHGSGEPKVDYTCHLAKRKDVIVRKCFDNFYESCHSLTERPDLFLIDNHKTLTLENNKEIL</sequence>
<evidence type="ECO:0000256" key="13">
    <source>
        <dbReference type="ARBA" id="ARBA00023180"/>
    </source>
</evidence>
<evidence type="ECO:0000256" key="9">
    <source>
        <dbReference type="ARBA" id="ARBA00022844"/>
    </source>
</evidence>
<dbReference type="GO" id="GO:0055036">
    <property type="term" value="C:virion membrane"/>
    <property type="evidence" value="ECO:0007669"/>
    <property type="project" value="UniProtKB-SubCell"/>
</dbReference>
<dbReference type="GO" id="GO:0044178">
    <property type="term" value="C:host cell Golgi membrane"/>
    <property type="evidence" value="ECO:0007669"/>
    <property type="project" value="UniProtKB-SubCell"/>
</dbReference>
<reference evidence="18" key="2">
    <citation type="journal article" date="2015" name="Elife">
        <title>Unprecedented genomic diversity of RNA viruses in arthropods reveals the ancestry of negative-sense RNA viruses.</title>
        <authorList>
            <person name="Li C.X."/>
            <person name="Shi M."/>
            <person name="Tian J.H."/>
            <person name="Lin X.D."/>
            <person name="Kang Y.J."/>
            <person name="Chen L.J."/>
            <person name="Qin X.C."/>
            <person name="Xu J."/>
            <person name="Holmes E.C."/>
            <person name="Zhang Y.Z."/>
        </authorList>
    </citation>
    <scope>NUCLEOTIDE SEQUENCE</scope>
    <source>
        <strain evidence="18">BFJSC-10</strain>
    </source>
</reference>
<comment type="subcellular location">
    <subcellularLocation>
        <location evidence="2">Host Golgi apparatus membrane</location>
    </subcellularLocation>
    <subcellularLocation>
        <location evidence="3">Host endoplasmic reticulum membrane</location>
    </subcellularLocation>
    <subcellularLocation>
        <location evidence="1">Virion membrane</location>
    </subcellularLocation>
</comment>
<proteinExistence type="predicted"/>
<evidence type="ECO:0000256" key="1">
    <source>
        <dbReference type="ARBA" id="ARBA00004182"/>
    </source>
</evidence>
<evidence type="ECO:0000256" key="5">
    <source>
        <dbReference type="ARBA" id="ARBA00022581"/>
    </source>
</evidence>
<keyword evidence="7" id="KW-1161">Viral attachment to host cell</keyword>
<evidence type="ECO:0000256" key="11">
    <source>
        <dbReference type="ARBA" id="ARBA00022989"/>
    </source>
</evidence>
<evidence type="ECO:0000256" key="8">
    <source>
        <dbReference type="ARBA" id="ARBA00022812"/>
    </source>
</evidence>
<evidence type="ECO:0000259" key="17">
    <source>
        <dbReference type="Pfam" id="PF03557"/>
    </source>
</evidence>
<keyword evidence="14" id="KW-1038">Host endoplasmic reticulum</keyword>
<evidence type="ECO:0000256" key="12">
    <source>
        <dbReference type="ARBA" id="ARBA00023136"/>
    </source>
</evidence>
<feature type="domain" description="Bunyavirus glycoprotein G1" evidence="17">
    <location>
        <begin position="5"/>
        <end position="630"/>
    </location>
</feature>
<reference evidence="18" key="1">
    <citation type="submission" date="2014-09" db="EMBL/GenBank/DDBJ databases">
        <authorList>
            <person name="Li C.-X."/>
            <person name="Shi M."/>
            <person name="Tian J.-H."/>
            <person name="Lin X.-D."/>
            <person name="Kang Y.-J."/>
            <person name="Qin X.-C."/>
            <person name="Chen L.-J."/>
            <person name="Xu J."/>
            <person name="Holmes E.C."/>
        </authorList>
    </citation>
    <scope>NUCLEOTIDE SEQUENCE</scope>
    <source>
        <strain evidence="18">BFJSC-10</strain>
    </source>
</reference>
<organism evidence="18">
    <name type="scientific">Wuhan Louse Fly Virus 1</name>
    <dbReference type="NCBI Taxonomy" id="1608113"/>
    <lineage>
        <taxon>Viruses</taxon>
        <taxon>Riboviria</taxon>
        <taxon>Orthornavirae</taxon>
        <taxon>Negarnaviricota</taxon>
        <taxon>Polyploviricotina</taxon>
        <taxon>Bunyaviricetes</taxon>
        <taxon>Elliovirales</taxon>
        <taxon>Peribunyaviridae</taxon>
        <taxon>Orthobunyavirus</taxon>
    </lineage>
</organism>
<feature type="non-terminal residue" evidence="18">
    <location>
        <position position="630"/>
    </location>
</feature>
<keyword evidence="13" id="KW-0325">Glycoprotein</keyword>
<accession>A0A0B5KKP5</accession>
<keyword evidence="5" id="KW-0945">Host-virus interaction</keyword>
<dbReference type="InterPro" id="IPR005167">
    <property type="entry name" value="Bunya_G1"/>
</dbReference>
<keyword evidence="9" id="KW-0946">Virion</keyword>
<keyword evidence="11" id="KW-1133">Transmembrane helix</keyword>
<gene>
    <name evidence="18" type="primary">G</name>
</gene>
<dbReference type="EMBL" id="KM817725">
    <property type="protein sequence ID" value="AJG39295.1"/>
    <property type="molecule type" value="Viral_cRNA"/>
</dbReference>